<dbReference type="AlphaFoldDB" id="A0A2H9RD15"/>
<dbReference type="GO" id="GO:0004803">
    <property type="term" value="F:transposase activity"/>
    <property type="evidence" value="ECO:0007669"/>
    <property type="project" value="InterPro"/>
</dbReference>
<proteinExistence type="predicted"/>
<dbReference type="SUPFAM" id="SSF46689">
    <property type="entry name" value="Homeodomain-like"/>
    <property type="match status" value="1"/>
</dbReference>
<evidence type="ECO:0000313" key="1">
    <source>
        <dbReference type="EMBL" id="PJC01402.1"/>
    </source>
</evidence>
<sequence>MSNQNKQLNSSAKKRKGYSPQFKFDRAIEIIKSNTISEVSRKYGVNVNVLSHWKTQLLERGSHIFEMAPDQENKELKSKITRLEQMVGKKEIELNLIKNFSDFYQSQNTS</sequence>
<dbReference type="Pfam" id="PF01527">
    <property type="entry name" value="HTH_Tnp_1"/>
    <property type="match status" value="1"/>
</dbReference>
<dbReference type="EMBL" id="PFSX01000033">
    <property type="protein sequence ID" value="PJC01402.1"/>
    <property type="molecule type" value="Genomic_DNA"/>
</dbReference>
<accession>A0A2H9RD15</accession>
<dbReference type="Proteomes" id="UP000231232">
    <property type="component" value="Unassembled WGS sequence"/>
</dbReference>
<name>A0A2H9RD15_HUBC1</name>
<dbReference type="InterPro" id="IPR009057">
    <property type="entry name" value="Homeodomain-like_sf"/>
</dbReference>
<dbReference type="GO" id="GO:0003677">
    <property type="term" value="F:DNA binding"/>
    <property type="evidence" value="ECO:0007669"/>
    <property type="project" value="InterPro"/>
</dbReference>
<gene>
    <name evidence="1" type="ORF">CO072_01380</name>
</gene>
<dbReference type="InterPro" id="IPR002514">
    <property type="entry name" value="Transposase_8"/>
</dbReference>
<organism evidence="1 2">
    <name type="scientific">Huberarchaeum crystalense</name>
    <dbReference type="NCBI Taxonomy" id="2014257"/>
    <lineage>
        <taxon>Archaea</taxon>
        <taxon>Candidatus Huberarchaeota</taxon>
        <taxon>Candidatus Huberarchaeia</taxon>
        <taxon>Candidatus Huberarchaeales</taxon>
        <taxon>Candidatus Huberarchaeaceae</taxon>
        <taxon>Candidatus Huberarchaeum</taxon>
    </lineage>
</organism>
<dbReference type="GO" id="GO:0006313">
    <property type="term" value="P:DNA transposition"/>
    <property type="evidence" value="ECO:0007669"/>
    <property type="project" value="InterPro"/>
</dbReference>
<evidence type="ECO:0000313" key="2">
    <source>
        <dbReference type="Proteomes" id="UP000231232"/>
    </source>
</evidence>
<comment type="caution">
    <text evidence="1">The sequence shown here is derived from an EMBL/GenBank/DDBJ whole genome shotgun (WGS) entry which is preliminary data.</text>
</comment>
<reference evidence="2" key="1">
    <citation type="submission" date="2017-09" db="EMBL/GenBank/DDBJ databases">
        <title>Depth-based differentiation of microbial function through sediment-hosted aquifers and enrichment of novel symbionts in the deep terrestrial subsurface.</title>
        <authorList>
            <person name="Probst A.J."/>
            <person name="Ladd B."/>
            <person name="Jarett J.K."/>
            <person name="Geller-Mcgrath D.E."/>
            <person name="Sieber C.M.K."/>
            <person name="Emerson J.B."/>
            <person name="Anantharaman K."/>
            <person name="Thomas B.C."/>
            <person name="Malmstrom R."/>
            <person name="Stieglmeier M."/>
            <person name="Klingl A."/>
            <person name="Woyke T."/>
            <person name="Ryan C.M."/>
            <person name="Banfield J.F."/>
        </authorList>
    </citation>
    <scope>NUCLEOTIDE SEQUENCE [LARGE SCALE GENOMIC DNA]</scope>
</reference>
<protein>
    <recommendedName>
        <fullName evidence="3">Transposase</fullName>
    </recommendedName>
</protein>
<evidence type="ECO:0008006" key="3">
    <source>
        <dbReference type="Google" id="ProtNLM"/>
    </source>
</evidence>